<organism evidence="2 3">
    <name type="scientific">Paracoccus chinensis</name>
    <dbReference type="NCBI Taxonomy" id="525640"/>
    <lineage>
        <taxon>Bacteria</taxon>
        <taxon>Pseudomonadati</taxon>
        <taxon>Pseudomonadota</taxon>
        <taxon>Alphaproteobacteria</taxon>
        <taxon>Rhodobacterales</taxon>
        <taxon>Paracoccaceae</taxon>
        <taxon>Paracoccus</taxon>
    </lineage>
</organism>
<dbReference type="PANTHER" id="PTHR42830:SF1">
    <property type="entry name" value="OSMOTICALLY INDUCIBLE FAMILY PROTEIN"/>
    <property type="match status" value="1"/>
</dbReference>
<dbReference type="Proteomes" id="UP000199555">
    <property type="component" value="Unassembled WGS sequence"/>
</dbReference>
<dbReference type="NCBIfam" id="TIGR03562">
    <property type="entry name" value="osmo_induc_OsmC"/>
    <property type="match status" value="1"/>
</dbReference>
<dbReference type="InterPro" id="IPR015946">
    <property type="entry name" value="KH_dom-like_a/b"/>
</dbReference>
<proteinExistence type="predicted"/>
<dbReference type="EMBL" id="FNGE01000001">
    <property type="protein sequence ID" value="SDK44157.1"/>
    <property type="molecule type" value="Genomic_DNA"/>
</dbReference>
<dbReference type="AlphaFoldDB" id="A0A1G9BXM2"/>
<evidence type="ECO:0000256" key="1">
    <source>
        <dbReference type="SAM" id="MobiDB-lite"/>
    </source>
</evidence>
<dbReference type="SUPFAM" id="SSF82784">
    <property type="entry name" value="OsmC-like"/>
    <property type="match status" value="1"/>
</dbReference>
<dbReference type="InterPro" id="IPR003718">
    <property type="entry name" value="OsmC/Ohr_fam"/>
</dbReference>
<accession>A0A1G9BXM2</accession>
<evidence type="ECO:0000313" key="3">
    <source>
        <dbReference type="Proteomes" id="UP000199555"/>
    </source>
</evidence>
<dbReference type="OrthoDB" id="9807532at2"/>
<dbReference type="InterPro" id="IPR019904">
    <property type="entry name" value="Peroxiredoxin_OsmC"/>
</dbReference>
<dbReference type="InterPro" id="IPR052707">
    <property type="entry name" value="OsmC_Ohr_Peroxiredoxin"/>
</dbReference>
<evidence type="ECO:0000313" key="2">
    <source>
        <dbReference type="EMBL" id="SDK44157.1"/>
    </source>
</evidence>
<dbReference type="Gene3D" id="3.30.300.20">
    <property type="match status" value="1"/>
</dbReference>
<gene>
    <name evidence="2" type="ORF">SAMN04487971_10117</name>
</gene>
<protein>
    <submittedName>
        <fullName evidence="2">Osmotically inducible protein OsmC</fullName>
    </submittedName>
</protein>
<dbReference type="GO" id="GO:0004601">
    <property type="term" value="F:peroxidase activity"/>
    <property type="evidence" value="ECO:0007669"/>
    <property type="project" value="InterPro"/>
</dbReference>
<reference evidence="3" key="1">
    <citation type="submission" date="2016-10" db="EMBL/GenBank/DDBJ databases">
        <authorList>
            <person name="Varghese N."/>
            <person name="Submissions S."/>
        </authorList>
    </citation>
    <scope>NUCLEOTIDE SEQUENCE [LARGE SCALE GENOMIC DNA]</scope>
    <source>
        <strain evidence="3">CGMCC 1.7655</strain>
    </source>
</reference>
<keyword evidence="3" id="KW-1185">Reference proteome</keyword>
<dbReference type="Pfam" id="PF02566">
    <property type="entry name" value="OsmC"/>
    <property type="match status" value="1"/>
</dbReference>
<dbReference type="InterPro" id="IPR036102">
    <property type="entry name" value="OsmC/Ohrsf"/>
</dbReference>
<sequence length="141" mass="14470">MKVTKTGSARWQGGIRDGKGEVSTESGALSALPYGFNTRFEGAPGTNPEELIGAAHAACFSMALSLQLEQAGVTGAQIESTSAITLEKQDDGFTITKAHLTARVSGQGDESAIRQAAEAAKAGCPVSKVLNAEVTMDLTVG</sequence>
<name>A0A1G9BXM2_9RHOB</name>
<dbReference type="STRING" id="525640.SAMN04487971_10117"/>
<feature type="region of interest" description="Disordered" evidence="1">
    <location>
        <begin position="1"/>
        <end position="24"/>
    </location>
</feature>
<dbReference type="GO" id="GO:0006979">
    <property type="term" value="P:response to oxidative stress"/>
    <property type="evidence" value="ECO:0007669"/>
    <property type="project" value="InterPro"/>
</dbReference>
<dbReference type="RefSeq" id="WP_090751413.1">
    <property type="nucleotide sequence ID" value="NZ_FNGE01000001.1"/>
</dbReference>
<dbReference type="PANTHER" id="PTHR42830">
    <property type="entry name" value="OSMOTICALLY INDUCIBLE FAMILY PROTEIN"/>
    <property type="match status" value="1"/>
</dbReference>